<gene>
    <name evidence="2" type="ORF">SAMN04487974_101657</name>
</gene>
<keyword evidence="1" id="KW-0732">Signal</keyword>
<dbReference type="RefSeq" id="WP_090591379.1">
    <property type="nucleotide sequence ID" value="NZ_FNCS01000001.1"/>
</dbReference>
<accession>A0A1G7SQG6</accession>
<keyword evidence="3" id="KW-1185">Reference proteome</keyword>
<dbReference type="STRING" id="440168.SAMN04487974_101657"/>
<evidence type="ECO:0000313" key="2">
    <source>
        <dbReference type="EMBL" id="SDG25208.1"/>
    </source>
</evidence>
<sequence length="381" mass="40468">MIALRLTFFACAVIAAMPALAQPQITSVIETGWTSNALGSAGQNDDAYLTQSHTIALVGGDETIALRAAITFEDTRYLAFYRENDFQARIEITPEIALSDTARLRGRFALLYGEDGTQLAPGLGAREQTLAGSAALRYETRVGDGMWGLDLGYEAGRPHLTHIEADLVPPARASARTDGVTAGIDFAFPLSETMALLAAAQWQSLAVPPDNQAQFGRLPLHHLRLAAGGEIADGAGSAFTLRGGVDALFPAIDGLDTFWRAYGEAQVRIAISPHLALRGSLLMGADIVDPADGYADALVSGRAGLIVTPAEGWELDFGPFAKTRGSIALATSIERQLGFEVALTRSWARYSLAARLSHSAVTGLNPSYEETRLGLRVAVSL</sequence>
<evidence type="ECO:0008006" key="4">
    <source>
        <dbReference type="Google" id="ProtNLM"/>
    </source>
</evidence>
<reference evidence="2 3" key="1">
    <citation type="submission" date="2016-10" db="EMBL/GenBank/DDBJ databases">
        <authorList>
            <person name="de Groot N.N."/>
        </authorList>
    </citation>
    <scope>NUCLEOTIDE SEQUENCE [LARGE SCALE GENOMIC DNA]</scope>
    <source>
        <strain evidence="2 3">CGMCC 1.10267</strain>
    </source>
</reference>
<name>A0A1G7SQG6_9HYPH</name>
<feature type="signal peptide" evidence="1">
    <location>
        <begin position="1"/>
        <end position="21"/>
    </location>
</feature>
<dbReference type="EMBL" id="FNCS01000001">
    <property type="protein sequence ID" value="SDG25208.1"/>
    <property type="molecule type" value="Genomic_DNA"/>
</dbReference>
<organism evidence="2 3">
    <name type="scientific">Pelagibacterium luteolum</name>
    <dbReference type="NCBI Taxonomy" id="440168"/>
    <lineage>
        <taxon>Bacteria</taxon>
        <taxon>Pseudomonadati</taxon>
        <taxon>Pseudomonadota</taxon>
        <taxon>Alphaproteobacteria</taxon>
        <taxon>Hyphomicrobiales</taxon>
        <taxon>Devosiaceae</taxon>
        <taxon>Pelagibacterium</taxon>
    </lineage>
</organism>
<dbReference type="AlphaFoldDB" id="A0A1G7SQG6"/>
<dbReference type="Proteomes" id="UP000199495">
    <property type="component" value="Unassembled WGS sequence"/>
</dbReference>
<proteinExistence type="predicted"/>
<protein>
    <recommendedName>
        <fullName evidence="4">Phosphate-selective porin O and P</fullName>
    </recommendedName>
</protein>
<evidence type="ECO:0000313" key="3">
    <source>
        <dbReference type="Proteomes" id="UP000199495"/>
    </source>
</evidence>
<dbReference type="OrthoDB" id="7940308at2"/>
<evidence type="ECO:0000256" key="1">
    <source>
        <dbReference type="SAM" id="SignalP"/>
    </source>
</evidence>
<feature type="chain" id="PRO_5011432358" description="Phosphate-selective porin O and P" evidence="1">
    <location>
        <begin position="22"/>
        <end position="381"/>
    </location>
</feature>